<gene>
    <name evidence="14" type="primary">ribB</name>
    <name evidence="16" type="ORF">CQ405_08625</name>
</gene>
<protein>
    <recommendedName>
        <fullName evidence="8 14">3,4-dihydroxy-2-butanone 4-phosphate synthase</fullName>
        <shortName evidence="14">DHBP synthase</shortName>
        <ecNumber evidence="7 14">4.1.99.12</ecNumber>
    </recommendedName>
</protein>
<dbReference type="GO" id="GO:0000287">
    <property type="term" value="F:magnesium ion binding"/>
    <property type="evidence" value="ECO:0007669"/>
    <property type="project" value="UniProtKB-UniRule"/>
</dbReference>
<dbReference type="SUPFAM" id="SSF55821">
    <property type="entry name" value="YrdC/RibB"/>
    <property type="match status" value="1"/>
</dbReference>
<evidence type="ECO:0000256" key="14">
    <source>
        <dbReference type="HAMAP-Rule" id="MF_00180"/>
    </source>
</evidence>
<dbReference type="InterPro" id="IPR036144">
    <property type="entry name" value="RibA-like_sf"/>
</dbReference>
<dbReference type="FunFam" id="3.90.870.10:FF:000001">
    <property type="entry name" value="Riboflavin biosynthesis protein RibBA"/>
    <property type="match status" value="1"/>
</dbReference>
<evidence type="ECO:0000256" key="4">
    <source>
        <dbReference type="ARBA" id="ARBA00004904"/>
    </source>
</evidence>
<feature type="site" description="Essential for catalytic activity" evidence="14">
    <location>
        <position position="163"/>
    </location>
</feature>
<dbReference type="InterPro" id="IPR017945">
    <property type="entry name" value="DHBP_synth_RibB-like_a/b_dom"/>
</dbReference>
<comment type="pathway">
    <text evidence="4 14">Cofactor biosynthesis; riboflavin biosynthesis; 2-hydroxy-3-oxobutyl phosphate from D-ribulose 5-phosphate: step 1/1.</text>
</comment>
<proteinExistence type="inferred from homology"/>
<comment type="subunit">
    <text evidence="14">Homodimer.</text>
</comment>
<dbReference type="RefSeq" id="WP_106872724.1">
    <property type="nucleotide sequence ID" value="NZ_CP053841.1"/>
</dbReference>
<comment type="catalytic activity">
    <reaction evidence="1 14">
        <text>D-ribulose 5-phosphate = (2S)-2-hydroxy-3-oxobutyl phosphate + formate + H(+)</text>
        <dbReference type="Rhea" id="RHEA:18457"/>
        <dbReference type="ChEBI" id="CHEBI:15378"/>
        <dbReference type="ChEBI" id="CHEBI:15740"/>
        <dbReference type="ChEBI" id="CHEBI:58121"/>
        <dbReference type="ChEBI" id="CHEBI:58830"/>
        <dbReference type="EC" id="4.1.99.12"/>
    </reaction>
</comment>
<dbReference type="HAMAP" id="MF_00180">
    <property type="entry name" value="RibB"/>
    <property type="match status" value="1"/>
</dbReference>
<comment type="similarity">
    <text evidence="5">In the N-terminal section; belongs to the DHBP synthase family.</text>
</comment>
<dbReference type="Pfam" id="PF00926">
    <property type="entry name" value="DHBP_synthase"/>
    <property type="match status" value="1"/>
</dbReference>
<feature type="binding site" evidence="14">
    <location>
        <position position="28"/>
    </location>
    <ligand>
        <name>Mg(2+)</name>
        <dbReference type="ChEBI" id="CHEBI:18420"/>
        <label>1</label>
    </ligand>
</feature>
<evidence type="ECO:0000256" key="10">
    <source>
        <dbReference type="ARBA" id="ARBA00022723"/>
    </source>
</evidence>
<organism evidence="16 17">
    <name type="scientific">Campylobacter blaseri</name>
    <dbReference type="NCBI Taxonomy" id="2042961"/>
    <lineage>
        <taxon>Bacteria</taxon>
        <taxon>Pseudomonadati</taxon>
        <taxon>Campylobacterota</taxon>
        <taxon>Epsilonproteobacteria</taxon>
        <taxon>Campylobacterales</taxon>
        <taxon>Campylobacteraceae</taxon>
        <taxon>Campylobacter</taxon>
    </lineage>
</organism>
<evidence type="ECO:0000256" key="11">
    <source>
        <dbReference type="ARBA" id="ARBA00022842"/>
    </source>
</evidence>
<evidence type="ECO:0000256" key="7">
    <source>
        <dbReference type="ARBA" id="ARBA00012153"/>
    </source>
</evidence>
<sequence length="341" mass="37794">MSLISVKEAIEDIKNGKMIVIVDDEDRENEGDLVFAGAFCDVEKVNFAITHAKGILCTPVSKEIAKRLGFDLMVRDNTSNHETAFTITVDAKEATTGVSAVERDMTIKLISNPSTKMSDFVAPGHIFPLIAKAGGVLERIGHTEGSIDLCVMAGLAPVSVICEIVNEDGTMARRDDLDEFCKKHNLNMVSIAQIVEYRLQHETLISFGDKKECVFAGYKTLCYDVKDHRENSHKVFVFGDIKEETNVKFHKVSTDLNFLTSKKYDEFMKYIDMLSKKGGVLIFLNNSFDDSENLIKEYGIGAQILRELGIKKINILSSNEQGDFAGISGFGIDIIGQTTLK</sequence>
<evidence type="ECO:0000256" key="9">
    <source>
        <dbReference type="ARBA" id="ARBA00022619"/>
    </source>
</evidence>
<comment type="similarity">
    <text evidence="6">In the C-terminal section; belongs to the GTP cyclohydrolase II family.</text>
</comment>
<reference evidence="17" key="1">
    <citation type="submission" date="2017-10" db="EMBL/GenBank/DDBJ databases">
        <title>Campylobacter species from seals.</title>
        <authorList>
            <person name="Gilbert M.J."/>
            <person name="Zomer A.L."/>
            <person name="Timmerman A.J."/>
            <person name="Duim B."/>
            <person name="Wagenaar J.A."/>
        </authorList>
    </citation>
    <scope>NUCLEOTIDE SEQUENCE [LARGE SCALE GENOMIC DNA]</scope>
    <source>
        <strain evidence="17">17S00004-5</strain>
    </source>
</reference>
<evidence type="ECO:0000313" key="16">
    <source>
        <dbReference type="EMBL" id="PSM51286.1"/>
    </source>
</evidence>
<dbReference type="Gene3D" id="3.90.870.10">
    <property type="entry name" value="DHBP synthase"/>
    <property type="match status" value="1"/>
</dbReference>
<evidence type="ECO:0000256" key="8">
    <source>
        <dbReference type="ARBA" id="ARBA00018836"/>
    </source>
</evidence>
<dbReference type="GO" id="GO:0030145">
    <property type="term" value="F:manganese ion binding"/>
    <property type="evidence" value="ECO:0007669"/>
    <property type="project" value="UniProtKB-UniRule"/>
</dbReference>
<dbReference type="Gene3D" id="3.40.50.10990">
    <property type="entry name" value="GTP cyclohydrolase II"/>
    <property type="match status" value="1"/>
</dbReference>
<evidence type="ECO:0000256" key="1">
    <source>
        <dbReference type="ARBA" id="ARBA00000141"/>
    </source>
</evidence>
<evidence type="ECO:0000256" key="2">
    <source>
        <dbReference type="ARBA" id="ARBA00001936"/>
    </source>
</evidence>
<dbReference type="NCBIfam" id="NF006804">
    <property type="entry name" value="PRK09314.1"/>
    <property type="match status" value="1"/>
</dbReference>
<dbReference type="GO" id="GO:0003935">
    <property type="term" value="F:GTP cyclohydrolase II activity"/>
    <property type="evidence" value="ECO:0007669"/>
    <property type="project" value="TreeGrafter"/>
</dbReference>
<dbReference type="PANTHER" id="PTHR21327:SF18">
    <property type="entry name" value="3,4-DIHYDROXY-2-BUTANONE 4-PHOSPHATE SYNTHASE"/>
    <property type="match status" value="1"/>
</dbReference>
<dbReference type="EMBL" id="PDHH01000009">
    <property type="protein sequence ID" value="PSM51286.1"/>
    <property type="molecule type" value="Genomic_DNA"/>
</dbReference>
<dbReference type="EC" id="4.1.99.12" evidence="7 14"/>
<feature type="binding site" evidence="14">
    <location>
        <position position="32"/>
    </location>
    <ligand>
        <name>D-ribulose 5-phosphate</name>
        <dbReference type="ChEBI" id="CHEBI:58121"/>
    </ligand>
</feature>
<evidence type="ECO:0000259" key="15">
    <source>
        <dbReference type="Pfam" id="PF00925"/>
    </source>
</evidence>
<dbReference type="OrthoDB" id="9793111at2"/>
<feature type="domain" description="GTP cyclohydrolase II" evidence="15">
    <location>
        <begin position="293"/>
        <end position="337"/>
    </location>
</feature>
<evidence type="ECO:0000256" key="12">
    <source>
        <dbReference type="ARBA" id="ARBA00023211"/>
    </source>
</evidence>
<keyword evidence="10 14" id="KW-0479">Metal-binding</keyword>
<accession>A0A2P8QYF5</accession>
<dbReference type="PIRSF" id="PIRSF001259">
    <property type="entry name" value="RibA"/>
    <property type="match status" value="1"/>
</dbReference>
<dbReference type="AlphaFoldDB" id="A0A2P8QYF5"/>
<feature type="site" description="Essential for catalytic activity" evidence="14">
    <location>
        <position position="125"/>
    </location>
</feature>
<keyword evidence="16" id="KW-0378">Hydrolase</keyword>
<comment type="cofactor">
    <cofactor evidence="14">
        <name>Mg(2+)</name>
        <dbReference type="ChEBI" id="CHEBI:18420"/>
    </cofactor>
    <cofactor evidence="14">
        <name>Mn(2+)</name>
        <dbReference type="ChEBI" id="CHEBI:29035"/>
    </cofactor>
    <text evidence="14">Binds 2 divalent metal cations per subunit. Magnesium or manganese.</text>
</comment>
<dbReference type="SUPFAM" id="SSF142695">
    <property type="entry name" value="RibA-like"/>
    <property type="match status" value="1"/>
</dbReference>
<keyword evidence="9 14" id="KW-0686">Riboflavin biosynthesis</keyword>
<keyword evidence="13 14" id="KW-0456">Lyase</keyword>
<feature type="binding site" evidence="14">
    <location>
        <position position="142"/>
    </location>
    <ligand>
        <name>Mg(2+)</name>
        <dbReference type="ChEBI" id="CHEBI:18420"/>
        <label>2</label>
    </ligand>
</feature>
<evidence type="ECO:0000256" key="3">
    <source>
        <dbReference type="ARBA" id="ARBA00002284"/>
    </source>
</evidence>
<keyword evidence="11 14" id="KW-0460">Magnesium</keyword>
<comment type="caution">
    <text evidence="16">The sequence shown here is derived from an EMBL/GenBank/DDBJ whole genome shotgun (WGS) entry which is preliminary data.</text>
</comment>
<dbReference type="GO" id="GO:0008686">
    <property type="term" value="F:3,4-dihydroxy-2-butanone-4-phosphate synthase activity"/>
    <property type="evidence" value="ECO:0007669"/>
    <property type="project" value="UniProtKB-UniRule"/>
</dbReference>
<comment type="cofactor">
    <cofactor evidence="2">
        <name>Mn(2+)</name>
        <dbReference type="ChEBI" id="CHEBI:29035"/>
    </cofactor>
</comment>
<name>A0A2P8QYF5_9BACT</name>
<evidence type="ECO:0000256" key="6">
    <source>
        <dbReference type="ARBA" id="ARBA00008976"/>
    </source>
</evidence>
<dbReference type="Proteomes" id="UP000240535">
    <property type="component" value="Unassembled WGS sequence"/>
</dbReference>
<feature type="binding site" evidence="14">
    <location>
        <begin position="27"/>
        <end position="28"/>
    </location>
    <ligand>
        <name>D-ribulose 5-phosphate</name>
        <dbReference type="ChEBI" id="CHEBI:58121"/>
    </ligand>
</feature>
<evidence type="ECO:0000256" key="5">
    <source>
        <dbReference type="ARBA" id="ARBA00005520"/>
    </source>
</evidence>
<dbReference type="InterPro" id="IPR000422">
    <property type="entry name" value="DHBP_synthase_RibB"/>
</dbReference>
<dbReference type="InterPro" id="IPR032677">
    <property type="entry name" value="GTP_cyclohydro_II"/>
</dbReference>
<dbReference type="GO" id="GO:0005829">
    <property type="term" value="C:cytosol"/>
    <property type="evidence" value="ECO:0007669"/>
    <property type="project" value="TreeGrafter"/>
</dbReference>
<keyword evidence="12 14" id="KW-0464">Manganese</keyword>
<dbReference type="UniPathway" id="UPA00275">
    <property type="reaction ID" value="UER00399"/>
</dbReference>
<feature type="binding site" evidence="14">
    <location>
        <position position="28"/>
    </location>
    <ligand>
        <name>Mg(2+)</name>
        <dbReference type="ChEBI" id="CHEBI:18420"/>
        <label>2</label>
    </ligand>
</feature>
<evidence type="ECO:0000256" key="13">
    <source>
        <dbReference type="ARBA" id="ARBA00023239"/>
    </source>
</evidence>
<comment type="function">
    <text evidence="3 14">Catalyzes the conversion of D-ribulose 5-phosphate to formate and 3,4-dihydroxy-2-butanone 4-phosphate.</text>
</comment>
<dbReference type="NCBIfam" id="TIGR00506">
    <property type="entry name" value="ribB"/>
    <property type="match status" value="1"/>
</dbReference>
<dbReference type="PANTHER" id="PTHR21327">
    <property type="entry name" value="GTP CYCLOHYDROLASE II-RELATED"/>
    <property type="match status" value="1"/>
</dbReference>
<evidence type="ECO:0000313" key="17">
    <source>
        <dbReference type="Proteomes" id="UP000240535"/>
    </source>
</evidence>
<dbReference type="GO" id="GO:0009231">
    <property type="term" value="P:riboflavin biosynthetic process"/>
    <property type="evidence" value="ECO:0007669"/>
    <property type="project" value="UniProtKB-UniRule"/>
</dbReference>
<feature type="binding site" evidence="14">
    <location>
        <begin position="139"/>
        <end position="143"/>
    </location>
    <ligand>
        <name>D-ribulose 5-phosphate</name>
        <dbReference type="ChEBI" id="CHEBI:58121"/>
    </ligand>
</feature>
<comment type="similarity">
    <text evidence="14">Belongs to the DHBP synthase family.</text>
</comment>
<dbReference type="Pfam" id="PF00925">
    <property type="entry name" value="GTP_cyclohydro2"/>
    <property type="match status" value="1"/>
</dbReference>
<keyword evidence="17" id="KW-1185">Reference proteome</keyword>